<evidence type="ECO:0000256" key="6">
    <source>
        <dbReference type="SAM" id="Phobius"/>
    </source>
</evidence>
<keyword evidence="3 6" id="KW-0812">Transmembrane</keyword>
<dbReference type="PIRSF" id="PIRSF006324">
    <property type="entry name" value="LeuE"/>
    <property type="match status" value="1"/>
</dbReference>
<gene>
    <name evidence="7" type="ORF">NKI27_06945</name>
</gene>
<feature type="transmembrane region" description="Helical" evidence="6">
    <location>
        <begin position="115"/>
        <end position="136"/>
    </location>
</feature>
<dbReference type="Pfam" id="PF01810">
    <property type="entry name" value="LysE"/>
    <property type="match status" value="1"/>
</dbReference>
<evidence type="ECO:0000313" key="7">
    <source>
        <dbReference type="EMBL" id="UZE97474.1"/>
    </source>
</evidence>
<keyword evidence="5 6" id="KW-0472">Membrane</keyword>
<comment type="subcellular location">
    <subcellularLocation>
        <location evidence="1">Cell membrane</location>
        <topology evidence="1">Multi-pass membrane protein</topology>
    </subcellularLocation>
</comment>
<dbReference type="EMBL" id="CP100390">
    <property type="protein sequence ID" value="UZE97474.1"/>
    <property type="molecule type" value="Genomic_DNA"/>
</dbReference>
<accession>A0ABY6N658</accession>
<dbReference type="PANTHER" id="PTHR30086">
    <property type="entry name" value="ARGININE EXPORTER PROTEIN ARGO"/>
    <property type="match status" value="1"/>
</dbReference>
<evidence type="ECO:0000256" key="3">
    <source>
        <dbReference type="ARBA" id="ARBA00022692"/>
    </source>
</evidence>
<evidence type="ECO:0000313" key="8">
    <source>
        <dbReference type="Proteomes" id="UP001163739"/>
    </source>
</evidence>
<feature type="transmembrane region" description="Helical" evidence="6">
    <location>
        <begin position="6"/>
        <end position="28"/>
    </location>
</feature>
<sequence length="202" mass="21895">MTLSIWLTVVSICLLGAMSPGPSLALVLKHTLNGGRQQGMITGIFHGLGVGIYAVLSVVGLAAVIHNLPNVFIAIQWGGALFLAWLGFQGLRKKATIINPQITVNNASNAARDGFLMACLNPKAAIFFIALFSQIVGPETPLIAKFIYAFTAMIIDMGWYVTVAWLFSRPKWLSGLQRYSHWLERIFGIILIALAAKIIVSA</sequence>
<feature type="transmembrane region" description="Helical" evidence="6">
    <location>
        <begin position="71"/>
        <end position="88"/>
    </location>
</feature>
<dbReference type="InterPro" id="IPR001123">
    <property type="entry name" value="LeuE-type"/>
</dbReference>
<keyword evidence="4 6" id="KW-1133">Transmembrane helix</keyword>
<feature type="transmembrane region" description="Helical" evidence="6">
    <location>
        <begin position="142"/>
        <end position="167"/>
    </location>
</feature>
<name>A0ABY6N658_9ALTE</name>
<evidence type="ECO:0000256" key="4">
    <source>
        <dbReference type="ARBA" id="ARBA00022989"/>
    </source>
</evidence>
<dbReference type="RefSeq" id="WP_265048946.1">
    <property type="nucleotide sequence ID" value="NZ_CP100390.1"/>
</dbReference>
<evidence type="ECO:0000256" key="1">
    <source>
        <dbReference type="ARBA" id="ARBA00004651"/>
    </source>
</evidence>
<reference evidence="7" key="1">
    <citation type="submission" date="2022-06" db="EMBL/GenBank/DDBJ databases">
        <title>Alkalimarinus sp. nov., isolated from gut of a Alitta virens.</title>
        <authorList>
            <person name="Yang A.I."/>
            <person name="Shin N.-R."/>
        </authorList>
    </citation>
    <scope>NUCLEOTIDE SEQUENCE</scope>
    <source>
        <strain evidence="7">A2M4</strain>
    </source>
</reference>
<proteinExistence type="predicted"/>
<evidence type="ECO:0000256" key="2">
    <source>
        <dbReference type="ARBA" id="ARBA00022475"/>
    </source>
</evidence>
<dbReference type="PANTHER" id="PTHR30086:SF16">
    <property type="entry name" value="AMINO ACID EFFLUX PERMEASE RHTB FAMILY"/>
    <property type="match status" value="1"/>
</dbReference>
<feature type="transmembrane region" description="Helical" evidence="6">
    <location>
        <begin position="40"/>
        <end position="65"/>
    </location>
</feature>
<dbReference type="Proteomes" id="UP001163739">
    <property type="component" value="Chromosome"/>
</dbReference>
<keyword evidence="2" id="KW-1003">Cell membrane</keyword>
<organism evidence="7 8">
    <name type="scientific">Alkalimarinus alittae</name>
    <dbReference type="NCBI Taxonomy" id="2961619"/>
    <lineage>
        <taxon>Bacteria</taxon>
        <taxon>Pseudomonadati</taxon>
        <taxon>Pseudomonadota</taxon>
        <taxon>Gammaproteobacteria</taxon>
        <taxon>Alteromonadales</taxon>
        <taxon>Alteromonadaceae</taxon>
        <taxon>Alkalimarinus</taxon>
    </lineage>
</organism>
<keyword evidence="8" id="KW-1185">Reference proteome</keyword>
<feature type="transmembrane region" description="Helical" evidence="6">
    <location>
        <begin position="179"/>
        <end position="200"/>
    </location>
</feature>
<evidence type="ECO:0000256" key="5">
    <source>
        <dbReference type="ARBA" id="ARBA00023136"/>
    </source>
</evidence>
<protein>
    <submittedName>
        <fullName evidence="7">LysE family transporter</fullName>
    </submittedName>
</protein>